<reference evidence="1 2" key="1">
    <citation type="journal article" date="2011" name="Stand. Genomic Sci.">
        <title>Non-contiguous finished genome sequence and contextual data of the filamentous soil bacterium Ktedonobacter racemifer type strain (SOSP1-21).</title>
        <authorList>
            <person name="Chang Y.J."/>
            <person name="Land M."/>
            <person name="Hauser L."/>
            <person name="Chertkov O."/>
            <person name="Del Rio T.G."/>
            <person name="Nolan M."/>
            <person name="Copeland A."/>
            <person name="Tice H."/>
            <person name="Cheng J.F."/>
            <person name="Lucas S."/>
            <person name="Han C."/>
            <person name="Goodwin L."/>
            <person name="Pitluck S."/>
            <person name="Ivanova N."/>
            <person name="Ovchinikova G."/>
            <person name="Pati A."/>
            <person name="Chen A."/>
            <person name="Palaniappan K."/>
            <person name="Mavromatis K."/>
            <person name="Liolios K."/>
            <person name="Brettin T."/>
            <person name="Fiebig A."/>
            <person name="Rohde M."/>
            <person name="Abt B."/>
            <person name="Goker M."/>
            <person name="Detter J.C."/>
            <person name="Woyke T."/>
            <person name="Bristow J."/>
            <person name="Eisen J.A."/>
            <person name="Markowitz V."/>
            <person name="Hugenholtz P."/>
            <person name="Kyrpides N.C."/>
            <person name="Klenk H.P."/>
            <person name="Lapidus A."/>
        </authorList>
    </citation>
    <scope>NUCLEOTIDE SEQUENCE [LARGE SCALE GENOMIC DNA]</scope>
    <source>
        <strain evidence="2">DSM 44963</strain>
    </source>
</reference>
<sequence>MQCIGCSQAMCVAYHTQQTVTTLKGMYRLTLHVRRCHKQHSHGPIEELLQKQLPSLDGCKFTREETSHVEQNLGRMFGQKCQTRILPNIQPDFWSLFNWG</sequence>
<name>D6U2W4_KTERA</name>
<comment type="caution">
    <text evidence="1">The sequence shown here is derived from an EMBL/GenBank/DDBJ whole genome shotgun (WGS) entry which is preliminary data.</text>
</comment>
<dbReference type="AlphaFoldDB" id="D6U2W4"/>
<evidence type="ECO:0000313" key="1">
    <source>
        <dbReference type="EMBL" id="EFH82869.1"/>
    </source>
</evidence>
<accession>D6U2W4</accession>
<dbReference type="Proteomes" id="UP000004508">
    <property type="component" value="Unassembled WGS sequence"/>
</dbReference>
<dbReference type="EMBL" id="ADVG01000004">
    <property type="protein sequence ID" value="EFH82869.1"/>
    <property type="molecule type" value="Genomic_DNA"/>
</dbReference>
<organism evidence="1 2">
    <name type="scientific">Ktedonobacter racemifer DSM 44963</name>
    <dbReference type="NCBI Taxonomy" id="485913"/>
    <lineage>
        <taxon>Bacteria</taxon>
        <taxon>Bacillati</taxon>
        <taxon>Chloroflexota</taxon>
        <taxon>Ktedonobacteria</taxon>
        <taxon>Ktedonobacterales</taxon>
        <taxon>Ktedonobacteraceae</taxon>
        <taxon>Ktedonobacter</taxon>
    </lineage>
</organism>
<proteinExistence type="predicted"/>
<dbReference type="InParanoid" id="D6U2W4"/>
<gene>
    <name evidence="1" type="ORF">Krac_3740</name>
</gene>
<evidence type="ECO:0000313" key="2">
    <source>
        <dbReference type="Proteomes" id="UP000004508"/>
    </source>
</evidence>
<protein>
    <submittedName>
        <fullName evidence="1">Uncharacterized protein</fullName>
    </submittedName>
</protein>
<dbReference type="RefSeq" id="WP_007921287.1">
    <property type="nucleotide sequence ID" value="NZ_ADVG01000004.1"/>
</dbReference>
<keyword evidence="2" id="KW-1185">Reference proteome</keyword>